<evidence type="ECO:0000313" key="2">
    <source>
        <dbReference type="EMBL" id="KAH7328203.1"/>
    </source>
</evidence>
<keyword evidence="3" id="KW-1185">Reference proteome</keyword>
<dbReference type="Proteomes" id="UP000813444">
    <property type="component" value="Unassembled WGS sequence"/>
</dbReference>
<organism evidence="2 3">
    <name type="scientific">Stachybotrys elegans</name>
    <dbReference type="NCBI Taxonomy" id="80388"/>
    <lineage>
        <taxon>Eukaryota</taxon>
        <taxon>Fungi</taxon>
        <taxon>Dikarya</taxon>
        <taxon>Ascomycota</taxon>
        <taxon>Pezizomycotina</taxon>
        <taxon>Sordariomycetes</taxon>
        <taxon>Hypocreomycetidae</taxon>
        <taxon>Hypocreales</taxon>
        <taxon>Stachybotryaceae</taxon>
        <taxon>Stachybotrys</taxon>
    </lineage>
</organism>
<dbReference type="EMBL" id="JAGPNK010000001">
    <property type="protein sequence ID" value="KAH7328203.1"/>
    <property type="molecule type" value="Genomic_DNA"/>
</dbReference>
<comment type="caution">
    <text evidence="2">The sequence shown here is derived from an EMBL/GenBank/DDBJ whole genome shotgun (WGS) entry which is preliminary data.</text>
</comment>
<keyword evidence="1" id="KW-0472">Membrane</keyword>
<sequence>MWSRGGSRNTSQAQAGLFWRLAPSHVVSIETPSSSSFSTEHAAKLLWLLRRFWRLHQPQQGSCLDSTRTYAWLLLFEAVGSAFFVSHLSTEGLPPPISSAQSYCHIIVVASHRGWFMCARLCRAHFALPSSLACSSLILLCLSESLVSPSSPLFPALSAPSILLVLAATVLWPLLPCYSNLSSNYFLGTSSPACQPHP</sequence>
<feature type="transmembrane region" description="Helical" evidence="1">
    <location>
        <begin position="153"/>
        <end position="175"/>
    </location>
</feature>
<evidence type="ECO:0000256" key="1">
    <source>
        <dbReference type="SAM" id="Phobius"/>
    </source>
</evidence>
<protein>
    <submittedName>
        <fullName evidence="2">Uncharacterized protein</fullName>
    </submittedName>
</protein>
<keyword evidence="1" id="KW-0812">Transmembrane</keyword>
<reference evidence="2" key="1">
    <citation type="journal article" date="2021" name="Nat. Commun.">
        <title>Genetic determinants of endophytism in the Arabidopsis root mycobiome.</title>
        <authorList>
            <person name="Mesny F."/>
            <person name="Miyauchi S."/>
            <person name="Thiergart T."/>
            <person name="Pickel B."/>
            <person name="Atanasova L."/>
            <person name="Karlsson M."/>
            <person name="Huettel B."/>
            <person name="Barry K.W."/>
            <person name="Haridas S."/>
            <person name="Chen C."/>
            <person name="Bauer D."/>
            <person name="Andreopoulos W."/>
            <person name="Pangilinan J."/>
            <person name="LaButti K."/>
            <person name="Riley R."/>
            <person name="Lipzen A."/>
            <person name="Clum A."/>
            <person name="Drula E."/>
            <person name="Henrissat B."/>
            <person name="Kohler A."/>
            <person name="Grigoriev I.V."/>
            <person name="Martin F.M."/>
            <person name="Hacquard S."/>
        </authorList>
    </citation>
    <scope>NUCLEOTIDE SEQUENCE</scope>
    <source>
        <strain evidence="2">MPI-CAGE-CH-0235</strain>
    </source>
</reference>
<accession>A0A8K0T1K5</accession>
<keyword evidence="1" id="KW-1133">Transmembrane helix</keyword>
<gene>
    <name evidence="2" type="ORF">B0I35DRAFT_11569</name>
</gene>
<proteinExistence type="predicted"/>
<feature type="transmembrane region" description="Helical" evidence="1">
    <location>
        <begin position="126"/>
        <end position="147"/>
    </location>
</feature>
<dbReference type="AlphaFoldDB" id="A0A8K0T1K5"/>
<evidence type="ECO:0000313" key="3">
    <source>
        <dbReference type="Proteomes" id="UP000813444"/>
    </source>
</evidence>
<name>A0A8K0T1K5_9HYPO</name>